<dbReference type="GeneID" id="80888203"/>
<feature type="region of interest" description="Disordered" evidence="2">
    <location>
        <begin position="110"/>
        <end position="183"/>
    </location>
</feature>
<dbReference type="PANTHER" id="PTHR24118:SF99">
    <property type="entry name" value="POTE ANKYRIN DOMAIN FAMILY MEMBER 3C-RELATED"/>
    <property type="match status" value="1"/>
</dbReference>
<dbReference type="SUPFAM" id="SSF48403">
    <property type="entry name" value="Ankyrin repeat"/>
    <property type="match status" value="1"/>
</dbReference>
<evidence type="ECO:0000256" key="2">
    <source>
        <dbReference type="SAM" id="MobiDB-lite"/>
    </source>
</evidence>
<protein>
    <submittedName>
        <fullName evidence="3">Uncharacterized protein</fullName>
    </submittedName>
</protein>
<dbReference type="PANTHER" id="PTHR24118">
    <property type="entry name" value="POTE ANKYRIN DOMAIN"/>
    <property type="match status" value="1"/>
</dbReference>
<feature type="repeat" description="ANK" evidence="1">
    <location>
        <begin position="324"/>
        <end position="350"/>
    </location>
</feature>
<dbReference type="Pfam" id="PF12796">
    <property type="entry name" value="Ank_2"/>
    <property type="match status" value="1"/>
</dbReference>
<feature type="compositionally biased region" description="Polar residues" evidence="2">
    <location>
        <begin position="168"/>
        <end position="178"/>
    </location>
</feature>
<dbReference type="InterPro" id="IPR036770">
    <property type="entry name" value="Ankyrin_rpt-contain_sf"/>
</dbReference>
<gene>
    <name evidence="3" type="ORF">LMH87_001044</name>
</gene>
<evidence type="ECO:0000313" key="3">
    <source>
        <dbReference type="EMBL" id="KAJ4155816.1"/>
    </source>
</evidence>
<evidence type="ECO:0000256" key="1">
    <source>
        <dbReference type="PROSITE-ProRule" id="PRU00023"/>
    </source>
</evidence>
<feature type="compositionally biased region" description="Polar residues" evidence="2">
    <location>
        <begin position="143"/>
        <end position="154"/>
    </location>
</feature>
<comment type="caution">
    <text evidence="3">The sequence shown here is derived from an EMBL/GenBank/DDBJ whole genome shotgun (WGS) entry which is preliminary data.</text>
</comment>
<dbReference type="PROSITE" id="PS50297">
    <property type="entry name" value="ANK_REP_REGION"/>
    <property type="match status" value="2"/>
</dbReference>
<evidence type="ECO:0000313" key="4">
    <source>
        <dbReference type="Proteomes" id="UP001144673"/>
    </source>
</evidence>
<dbReference type="PROSITE" id="PS50088">
    <property type="entry name" value="ANK_REPEAT"/>
    <property type="match status" value="3"/>
</dbReference>
<accession>A0A9W8QGK0</accession>
<dbReference type="AlphaFoldDB" id="A0A9W8QGK0"/>
<dbReference type="SMART" id="SM00248">
    <property type="entry name" value="ANK"/>
    <property type="match status" value="3"/>
</dbReference>
<dbReference type="Gene3D" id="1.25.40.20">
    <property type="entry name" value="Ankyrin repeat-containing domain"/>
    <property type="match status" value="1"/>
</dbReference>
<dbReference type="KEGG" id="amus:LMH87_001044"/>
<dbReference type="Proteomes" id="UP001144673">
    <property type="component" value="Chromosome 6"/>
</dbReference>
<sequence length="350" mass="38251">MPPDSSGGGVDRRRQQNRDAQRRRRTALRMQIEELQAKNEELQTKNFELQTFKTTTLCTKESGFPLSTAKSPIPSSFFEVNSAREALPSRPMPHQFSWNVAGIASESSPASVSSAANSTYHSRRQSLHERITGRPVPEPAGQFRNTVPSSLRQSESSDRMRPPALSLAGSSSDESTSPLDPGSYLEAASETLRSMDIARPHSQSPLSTYFKTNVLMDASMAESWTPTRIRPDSLSTRECLPWPDSYGMPKPTGQGQHAKQKALRIAVVNRQISSVELLIKYGADLNFIDDNGRTVLHDAAESNDGEMVQMLLGRGANADLMDRAGMTALEVASSLGNLEVAEVLLKSSSG</sequence>
<feature type="compositionally biased region" description="Basic and acidic residues" evidence="2">
    <location>
        <begin position="10"/>
        <end position="20"/>
    </location>
</feature>
<name>A0A9W8QGK0_AKAMU</name>
<keyword evidence="1" id="KW-0040">ANK repeat</keyword>
<dbReference type="CDD" id="cd14686">
    <property type="entry name" value="bZIP"/>
    <property type="match status" value="1"/>
</dbReference>
<organism evidence="3 4">
    <name type="scientific">Akanthomyces muscarius</name>
    <name type="common">Entomopathogenic fungus</name>
    <name type="synonym">Lecanicillium muscarium</name>
    <dbReference type="NCBI Taxonomy" id="2231603"/>
    <lineage>
        <taxon>Eukaryota</taxon>
        <taxon>Fungi</taxon>
        <taxon>Dikarya</taxon>
        <taxon>Ascomycota</taxon>
        <taxon>Pezizomycotina</taxon>
        <taxon>Sordariomycetes</taxon>
        <taxon>Hypocreomycetidae</taxon>
        <taxon>Hypocreales</taxon>
        <taxon>Cordycipitaceae</taxon>
        <taxon>Akanthomyces</taxon>
    </lineage>
</organism>
<keyword evidence="4" id="KW-1185">Reference proteome</keyword>
<reference evidence="3" key="1">
    <citation type="journal article" date="2023" name="Access Microbiol">
        <title>De-novo genome assembly for Akanthomyces muscarius, a biocontrol agent of insect agricultural pests.</title>
        <authorList>
            <person name="Erdos Z."/>
            <person name="Studholme D.J."/>
            <person name="Raymond B."/>
            <person name="Sharma M."/>
        </authorList>
    </citation>
    <scope>NUCLEOTIDE SEQUENCE</scope>
    <source>
        <strain evidence="3">Ve6</strain>
    </source>
</reference>
<dbReference type="EMBL" id="JAJHUN010000007">
    <property type="protein sequence ID" value="KAJ4155816.1"/>
    <property type="molecule type" value="Genomic_DNA"/>
</dbReference>
<feature type="region of interest" description="Disordered" evidence="2">
    <location>
        <begin position="1"/>
        <end position="25"/>
    </location>
</feature>
<feature type="repeat" description="ANK" evidence="1">
    <location>
        <begin position="291"/>
        <end position="323"/>
    </location>
</feature>
<feature type="repeat" description="ANK" evidence="1">
    <location>
        <begin position="258"/>
        <end position="290"/>
    </location>
</feature>
<dbReference type="InterPro" id="IPR002110">
    <property type="entry name" value="Ankyrin_rpt"/>
</dbReference>
<proteinExistence type="predicted"/>
<dbReference type="RefSeq" id="XP_056055940.1">
    <property type="nucleotide sequence ID" value="XM_056199055.1"/>
</dbReference>